<feature type="coiled-coil region" evidence="1">
    <location>
        <begin position="90"/>
        <end position="120"/>
    </location>
</feature>
<dbReference type="Proteomes" id="UP000184694">
    <property type="component" value="Unassembled WGS sequence"/>
</dbReference>
<organism evidence="2 3">
    <name type="scientific">Halodesulfovibrio marinisediminis DSM 17456</name>
    <dbReference type="NCBI Taxonomy" id="1121457"/>
    <lineage>
        <taxon>Bacteria</taxon>
        <taxon>Pseudomonadati</taxon>
        <taxon>Thermodesulfobacteriota</taxon>
        <taxon>Desulfovibrionia</taxon>
        <taxon>Desulfovibrionales</taxon>
        <taxon>Desulfovibrionaceae</taxon>
        <taxon>Halodesulfovibrio</taxon>
    </lineage>
</organism>
<accession>A0A1N6FCV9</accession>
<dbReference type="OrthoDB" id="8966807at2"/>
<dbReference type="RefSeq" id="WP_074216081.1">
    <property type="nucleotide sequence ID" value="NZ_FSRG01000004.1"/>
</dbReference>
<dbReference type="InterPro" id="IPR053842">
    <property type="entry name" value="NikA-like"/>
</dbReference>
<gene>
    <name evidence="2" type="ORF">SAMN02745161_1247</name>
</gene>
<keyword evidence="1" id="KW-0175">Coiled coil</keyword>
<proteinExistence type="predicted"/>
<evidence type="ECO:0000256" key="1">
    <source>
        <dbReference type="SAM" id="Coils"/>
    </source>
</evidence>
<dbReference type="AlphaFoldDB" id="A0A1N6FCV9"/>
<evidence type="ECO:0000313" key="3">
    <source>
        <dbReference type="Proteomes" id="UP000184694"/>
    </source>
</evidence>
<dbReference type="STRING" id="1121457.SAMN02745161_1247"/>
<dbReference type="Pfam" id="PF21983">
    <property type="entry name" value="NikA-like"/>
    <property type="match status" value="1"/>
</dbReference>
<protein>
    <submittedName>
        <fullName evidence="2">Ribbon-helix-helix protein, copG family</fullName>
    </submittedName>
</protein>
<evidence type="ECO:0000313" key="2">
    <source>
        <dbReference type="EMBL" id="SIN93100.1"/>
    </source>
</evidence>
<sequence>MNKKPAEKVRKVRIESYITKEEYEKVVSLAQQCGISVSELIRRLALGQELNSKVDKEAFLDLLKVNADLGRLGGLFKLALTENVRKVASHRELRRILHEIEERQEELRQLIKLVEKAVLKRSLKGSSA</sequence>
<keyword evidence="3" id="KW-1185">Reference proteome</keyword>
<dbReference type="EMBL" id="FSRG01000004">
    <property type="protein sequence ID" value="SIN93100.1"/>
    <property type="molecule type" value="Genomic_DNA"/>
</dbReference>
<reference evidence="3" key="1">
    <citation type="submission" date="2016-11" db="EMBL/GenBank/DDBJ databases">
        <authorList>
            <person name="Varghese N."/>
            <person name="Submissions S."/>
        </authorList>
    </citation>
    <scope>NUCLEOTIDE SEQUENCE [LARGE SCALE GENOMIC DNA]</scope>
    <source>
        <strain evidence="3">DSM 17456</strain>
    </source>
</reference>
<name>A0A1N6FCV9_9BACT</name>